<evidence type="ECO:0000256" key="3">
    <source>
        <dbReference type="ARBA" id="ARBA00022729"/>
    </source>
</evidence>
<dbReference type="CDD" id="cd08977">
    <property type="entry name" value="SusD"/>
    <property type="match status" value="1"/>
</dbReference>
<evidence type="ECO:0000313" key="8">
    <source>
        <dbReference type="EMBL" id="MFD0796088.1"/>
    </source>
</evidence>
<dbReference type="PROSITE" id="PS51257">
    <property type="entry name" value="PROKAR_LIPOPROTEIN"/>
    <property type="match status" value="1"/>
</dbReference>
<gene>
    <name evidence="8" type="ORF">ACFQZJ_01340</name>
</gene>
<feature type="chain" id="PRO_5046439928" evidence="6">
    <location>
        <begin position="23"/>
        <end position="444"/>
    </location>
</feature>
<dbReference type="Proteomes" id="UP001597012">
    <property type="component" value="Unassembled WGS sequence"/>
</dbReference>
<feature type="signal peptide" evidence="6">
    <location>
        <begin position="1"/>
        <end position="22"/>
    </location>
</feature>
<dbReference type="EMBL" id="JBHTHY010000003">
    <property type="protein sequence ID" value="MFD0796088.1"/>
    <property type="molecule type" value="Genomic_DNA"/>
</dbReference>
<accession>A0ABW3AYQ1</accession>
<proteinExistence type="inferred from homology"/>
<evidence type="ECO:0000256" key="5">
    <source>
        <dbReference type="ARBA" id="ARBA00023237"/>
    </source>
</evidence>
<dbReference type="InterPro" id="IPR011990">
    <property type="entry name" value="TPR-like_helical_dom_sf"/>
</dbReference>
<evidence type="ECO:0000313" key="9">
    <source>
        <dbReference type="Proteomes" id="UP001597012"/>
    </source>
</evidence>
<name>A0ABW3AYQ1_9FLAO</name>
<comment type="caution">
    <text evidence="8">The sequence shown here is derived from an EMBL/GenBank/DDBJ whole genome shotgun (WGS) entry which is preliminary data.</text>
</comment>
<sequence>MMRNSIKIITRSAFTLLCAVLAVSCSIEPVVDPNGPSIDGVGEGASKGQLNELVTAIESTLRNGLGGATAQMGSMARELYVFNADPRNTGDVLGKNGIPLDPNGFYVTGLWNASYRNIKNVNLLIDAVANTELVNDAERSGYLGFAKTIKAYRLIQLLKAHGRARIDVVDPDNLGPIVDFDPAMDAIRALLDEANTDLGNAGATFAFSLSSGFEGFDTPGTFAQFNRAVAAVAALYDGDGAGSLAALNASYFDLTGDLTVGPKHIFGLGAGDQANPLFRVASTPELPNNGDQIIVHNSWITEAEAGDARVAAKSAVRPDPSSQDDLNGTHETALYATNVSTIDIIRNEELILVYAEANILTDDLGEAETALNVIRTSAALPAYSGPVTADALTTEMLNQRRYSLWAENHRFFDLRRYGLSNTLPIDREGDQIFNQLPIPLSENE</sequence>
<dbReference type="SUPFAM" id="SSF48452">
    <property type="entry name" value="TPR-like"/>
    <property type="match status" value="1"/>
</dbReference>
<organism evidence="8 9">
    <name type="scientific">Maribacter chungangensis</name>
    <dbReference type="NCBI Taxonomy" id="1069117"/>
    <lineage>
        <taxon>Bacteria</taxon>
        <taxon>Pseudomonadati</taxon>
        <taxon>Bacteroidota</taxon>
        <taxon>Flavobacteriia</taxon>
        <taxon>Flavobacteriales</taxon>
        <taxon>Flavobacteriaceae</taxon>
        <taxon>Maribacter</taxon>
    </lineage>
</organism>
<dbReference type="InterPro" id="IPR012944">
    <property type="entry name" value="SusD_RagB_dom"/>
</dbReference>
<dbReference type="RefSeq" id="WP_379931758.1">
    <property type="nucleotide sequence ID" value="NZ_JBHTHY010000003.1"/>
</dbReference>
<evidence type="ECO:0000256" key="1">
    <source>
        <dbReference type="ARBA" id="ARBA00004442"/>
    </source>
</evidence>
<comment type="similarity">
    <text evidence="2">Belongs to the SusD family.</text>
</comment>
<dbReference type="Pfam" id="PF07980">
    <property type="entry name" value="SusD_RagB"/>
    <property type="match status" value="1"/>
</dbReference>
<keyword evidence="5" id="KW-0998">Cell outer membrane</keyword>
<evidence type="ECO:0000256" key="2">
    <source>
        <dbReference type="ARBA" id="ARBA00006275"/>
    </source>
</evidence>
<comment type="subcellular location">
    <subcellularLocation>
        <location evidence="1">Cell outer membrane</location>
    </subcellularLocation>
</comment>
<keyword evidence="3 6" id="KW-0732">Signal</keyword>
<keyword evidence="9" id="KW-1185">Reference proteome</keyword>
<feature type="domain" description="RagB/SusD" evidence="7">
    <location>
        <begin position="339"/>
        <end position="418"/>
    </location>
</feature>
<keyword evidence="4" id="KW-0472">Membrane</keyword>
<dbReference type="Gene3D" id="1.25.40.390">
    <property type="match status" value="1"/>
</dbReference>
<protein>
    <submittedName>
        <fullName evidence="8">RagB/SusD family nutrient uptake outer membrane protein</fullName>
    </submittedName>
</protein>
<evidence type="ECO:0000256" key="6">
    <source>
        <dbReference type="SAM" id="SignalP"/>
    </source>
</evidence>
<reference evidence="9" key="1">
    <citation type="journal article" date="2019" name="Int. J. Syst. Evol. Microbiol.">
        <title>The Global Catalogue of Microorganisms (GCM) 10K type strain sequencing project: providing services to taxonomists for standard genome sequencing and annotation.</title>
        <authorList>
            <consortium name="The Broad Institute Genomics Platform"/>
            <consortium name="The Broad Institute Genome Sequencing Center for Infectious Disease"/>
            <person name="Wu L."/>
            <person name="Ma J."/>
        </authorList>
    </citation>
    <scope>NUCLEOTIDE SEQUENCE [LARGE SCALE GENOMIC DNA]</scope>
    <source>
        <strain evidence="9">CCUG 61948</strain>
    </source>
</reference>
<evidence type="ECO:0000256" key="4">
    <source>
        <dbReference type="ARBA" id="ARBA00023136"/>
    </source>
</evidence>
<evidence type="ECO:0000259" key="7">
    <source>
        <dbReference type="Pfam" id="PF07980"/>
    </source>
</evidence>